<evidence type="ECO:0000313" key="5">
    <source>
        <dbReference type="Proteomes" id="UP000316371"/>
    </source>
</evidence>
<dbReference type="GO" id="GO:0019867">
    <property type="term" value="C:outer membrane"/>
    <property type="evidence" value="ECO:0007669"/>
    <property type="project" value="InterPro"/>
</dbReference>
<keyword evidence="1 2" id="KW-0732">Signal</keyword>
<dbReference type="NCBIfam" id="TIGR04183">
    <property type="entry name" value="Por_Secre_tail"/>
    <property type="match status" value="1"/>
</dbReference>
<evidence type="ECO:0000256" key="2">
    <source>
        <dbReference type="SAM" id="SignalP"/>
    </source>
</evidence>
<feature type="chain" id="PRO_5021988521" evidence="2">
    <location>
        <begin position="23"/>
        <end position="338"/>
    </location>
</feature>
<gene>
    <name evidence="4" type="ORF">FNW21_07255</name>
</gene>
<dbReference type="Pfam" id="PF18962">
    <property type="entry name" value="Por_Secre_tail"/>
    <property type="match status" value="1"/>
</dbReference>
<evidence type="ECO:0000259" key="3">
    <source>
        <dbReference type="Pfam" id="PF18962"/>
    </source>
</evidence>
<evidence type="ECO:0000256" key="1">
    <source>
        <dbReference type="ARBA" id="ARBA00022729"/>
    </source>
</evidence>
<organism evidence="4 5">
    <name type="scientific">Flavobacterium restrictum</name>
    <dbReference type="NCBI Taxonomy" id="2594428"/>
    <lineage>
        <taxon>Bacteria</taxon>
        <taxon>Pseudomonadati</taxon>
        <taxon>Bacteroidota</taxon>
        <taxon>Flavobacteriia</taxon>
        <taxon>Flavobacteriales</taxon>
        <taxon>Flavobacteriaceae</taxon>
        <taxon>Flavobacterium</taxon>
    </lineage>
</organism>
<protein>
    <submittedName>
        <fullName evidence="4">SusF/SusE family outer membrane protein</fullName>
    </submittedName>
</protein>
<comment type="caution">
    <text evidence="4">The sequence shown here is derived from an EMBL/GenBank/DDBJ whole genome shotgun (WGS) entry which is preliminary data.</text>
</comment>
<accession>A0A553E4U5</accession>
<keyword evidence="5" id="KW-1185">Reference proteome</keyword>
<dbReference type="Proteomes" id="UP000316371">
    <property type="component" value="Unassembled WGS sequence"/>
</dbReference>
<feature type="domain" description="Secretion system C-terminal sorting" evidence="3">
    <location>
        <begin position="270"/>
        <end position="336"/>
    </location>
</feature>
<evidence type="ECO:0000313" key="4">
    <source>
        <dbReference type="EMBL" id="TRX40000.1"/>
    </source>
</evidence>
<reference evidence="4 5" key="1">
    <citation type="submission" date="2019-07" db="EMBL/GenBank/DDBJ databases">
        <title>Novel species of Flavobacterium.</title>
        <authorList>
            <person name="Liu Q."/>
            <person name="Xin Y.-H."/>
        </authorList>
    </citation>
    <scope>NUCLEOTIDE SEQUENCE [LARGE SCALE GENOMIC DNA]</scope>
    <source>
        <strain evidence="4 5">LB1R34</strain>
    </source>
</reference>
<sequence>MKNRFKLLVTALIMTLSLSSWSQFNSIGVVGNATARGWQSWGNPMVQSPDNPNIFTWIGNLYAGELKFHADRDGDWNANKWLYAPAANSAILTASTDKIGINNDPNQPDDKWVVQAGEEGLYKITINVLENTIQVVPTAPIATIVGDACTAGWNPTEGLPFTPTTDPNILTWTGALGAGQFKINLGTGEWVDNEWFGSVLDGTSIMNGGQILTNDPALKSRGGNPDNKWKVSATEAGTYKISINLTDNTITILDSAHLGLVNLAVEKVAVYPNPVTNTLFFNTEMKGTNASIYSISGKSVSKQKITGNSIDVSCLNSGVYIIVFDKDGEKITKRFIKK</sequence>
<name>A0A553E4U5_9FLAO</name>
<dbReference type="AlphaFoldDB" id="A0A553E4U5"/>
<proteinExistence type="predicted"/>
<dbReference type="InterPro" id="IPR026444">
    <property type="entry name" value="Secre_tail"/>
</dbReference>
<dbReference type="OrthoDB" id="9775889at2"/>
<dbReference type="GO" id="GO:2001070">
    <property type="term" value="F:starch binding"/>
    <property type="evidence" value="ECO:0007669"/>
    <property type="project" value="InterPro"/>
</dbReference>
<feature type="signal peptide" evidence="2">
    <location>
        <begin position="1"/>
        <end position="22"/>
    </location>
</feature>
<dbReference type="EMBL" id="VJZT01000006">
    <property type="protein sequence ID" value="TRX40000.1"/>
    <property type="molecule type" value="Genomic_DNA"/>
</dbReference>
<dbReference type="Gene3D" id="2.60.40.3620">
    <property type="match status" value="2"/>
</dbReference>
<dbReference type="RefSeq" id="WP_144256080.1">
    <property type="nucleotide sequence ID" value="NZ_VJZT01000006.1"/>
</dbReference>